<proteinExistence type="predicted"/>
<dbReference type="AlphaFoldDB" id="A0A9N7V8R4"/>
<gene>
    <name evidence="1" type="ORF">PLEPLA_LOCUS32737</name>
</gene>
<evidence type="ECO:0000313" key="1">
    <source>
        <dbReference type="EMBL" id="CAB1445007.1"/>
    </source>
</evidence>
<name>A0A9N7V8R4_PLEPL</name>
<sequence length="132" mass="14635">MGSQKWPLVFDDYKKSFDVLAFKATRFSACHRYGNTLTAAGVQRLHTLSSSLQTRAENRPYGKASPFSCVLSIPPPILTPHPQHTALMHTGKETGSELAGNDERQHKRRAGNKSFLCASRPVDLQLTGCFVF</sequence>
<dbReference type="EMBL" id="CADEAL010003524">
    <property type="protein sequence ID" value="CAB1445007.1"/>
    <property type="molecule type" value="Genomic_DNA"/>
</dbReference>
<protein>
    <submittedName>
        <fullName evidence="1">Uncharacterized protein</fullName>
    </submittedName>
</protein>
<accession>A0A9N7V8R4</accession>
<evidence type="ECO:0000313" key="2">
    <source>
        <dbReference type="Proteomes" id="UP001153269"/>
    </source>
</evidence>
<dbReference type="Proteomes" id="UP001153269">
    <property type="component" value="Unassembled WGS sequence"/>
</dbReference>
<reference evidence="1" key="1">
    <citation type="submission" date="2020-03" db="EMBL/GenBank/DDBJ databases">
        <authorList>
            <person name="Weist P."/>
        </authorList>
    </citation>
    <scope>NUCLEOTIDE SEQUENCE</scope>
</reference>
<keyword evidence="2" id="KW-1185">Reference proteome</keyword>
<organism evidence="1 2">
    <name type="scientific">Pleuronectes platessa</name>
    <name type="common">European plaice</name>
    <dbReference type="NCBI Taxonomy" id="8262"/>
    <lineage>
        <taxon>Eukaryota</taxon>
        <taxon>Metazoa</taxon>
        <taxon>Chordata</taxon>
        <taxon>Craniata</taxon>
        <taxon>Vertebrata</taxon>
        <taxon>Euteleostomi</taxon>
        <taxon>Actinopterygii</taxon>
        <taxon>Neopterygii</taxon>
        <taxon>Teleostei</taxon>
        <taxon>Neoteleostei</taxon>
        <taxon>Acanthomorphata</taxon>
        <taxon>Carangaria</taxon>
        <taxon>Pleuronectiformes</taxon>
        <taxon>Pleuronectoidei</taxon>
        <taxon>Pleuronectidae</taxon>
        <taxon>Pleuronectes</taxon>
    </lineage>
</organism>
<comment type="caution">
    <text evidence="1">The sequence shown here is derived from an EMBL/GenBank/DDBJ whole genome shotgun (WGS) entry which is preliminary data.</text>
</comment>